<evidence type="ECO:0000256" key="1">
    <source>
        <dbReference type="ARBA" id="ARBA00001946"/>
    </source>
</evidence>
<dbReference type="PIRSF" id="PIRSF000854">
    <property type="entry name" value="PEP_synthase"/>
    <property type="match status" value="1"/>
</dbReference>
<dbReference type="RefSeq" id="WP_115671981.1">
    <property type="nucleotide sequence ID" value="NZ_UEYP01000014.1"/>
</dbReference>
<keyword evidence="8 15" id="KW-0479">Metal-binding</keyword>
<dbReference type="NCBIfam" id="NF005057">
    <property type="entry name" value="PRK06464.1"/>
    <property type="match status" value="1"/>
</dbReference>
<dbReference type="InterPro" id="IPR002192">
    <property type="entry name" value="PPDK_AMP/ATP-bd"/>
</dbReference>
<dbReference type="SUPFAM" id="SSF51621">
    <property type="entry name" value="Phosphoenolpyruvate/pyruvate domain"/>
    <property type="match status" value="1"/>
</dbReference>
<protein>
    <recommendedName>
        <fullName evidence="6 15">Phosphoenolpyruvate synthase</fullName>
        <shortName evidence="15">PEP synthase</shortName>
        <ecNumber evidence="5 15">2.7.9.2</ecNumber>
    </recommendedName>
    <alternativeName>
        <fullName evidence="13 15">Pyruvate, water dikinase</fullName>
    </alternativeName>
</protein>
<dbReference type="InterPro" id="IPR036637">
    <property type="entry name" value="Phosphohistidine_dom_sf"/>
</dbReference>
<keyword evidence="10 15" id="KW-0418">Kinase</keyword>
<name>A0A376AAJ3_9HYPH</name>
<evidence type="ECO:0000256" key="14">
    <source>
        <dbReference type="ARBA" id="ARBA00047700"/>
    </source>
</evidence>
<dbReference type="PROSITE" id="PS00742">
    <property type="entry name" value="PEP_ENZYMES_2"/>
    <property type="match status" value="1"/>
</dbReference>
<dbReference type="NCBIfam" id="TIGR01418">
    <property type="entry name" value="PEP_synth"/>
    <property type="match status" value="1"/>
</dbReference>
<dbReference type="STRING" id="1336235.GCA_000518785_03883"/>
<evidence type="ECO:0000256" key="5">
    <source>
        <dbReference type="ARBA" id="ARBA00011996"/>
    </source>
</evidence>
<dbReference type="GO" id="GO:0006094">
    <property type="term" value="P:gluconeogenesis"/>
    <property type="evidence" value="ECO:0007669"/>
    <property type="project" value="UniProtKB-UniPathway"/>
</dbReference>
<reference evidence="20" key="1">
    <citation type="submission" date="2018-07" db="EMBL/GenBank/DDBJ databases">
        <authorList>
            <person name="Peiro R."/>
            <person name="Begona"/>
            <person name="Cbmso G."/>
            <person name="Lopez M."/>
            <person name="Gonzalez S."/>
        </authorList>
    </citation>
    <scope>NUCLEOTIDE SEQUENCE [LARGE SCALE GENOMIC DNA]</scope>
</reference>
<dbReference type="AlphaFoldDB" id="A0A376AAJ3"/>
<evidence type="ECO:0000256" key="6">
    <source>
        <dbReference type="ARBA" id="ARBA00021623"/>
    </source>
</evidence>
<evidence type="ECO:0000313" key="19">
    <source>
        <dbReference type="EMBL" id="SSC64815.1"/>
    </source>
</evidence>
<comment type="catalytic activity">
    <reaction evidence="14 15">
        <text>pyruvate + ATP + H2O = phosphoenolpyruvate + AMP + phosphate + 2 H(+)</text>
        <dbReference type="Rhea" id="RHEA:11364"/>
        <dbReference type="ChEBI" id="CHEBI:15361"/>
        <dbReference type="ChEBI" id="CHEBI:15377"/>
        <dbReference type="ChEBI" id="CHEBI:15378"/>
        <dbReference type="ChEBI" id="CHEBI:30616"/>
        <dbReference type="ChEBI" id="CHEBI:43474"/>
        <dbReference type="ChEBI" id="CHEBI:58702"/>
        <dbReference type="ChEBI" id="CHEBI:456215"/>
        <dbReference type="EC" id="2.7.9.2"/>
    </reaction>
</comment>
<comment type="similarity">
    <text evidence="4 15">Belongs to the PEP-utilizing enzyme family.</text>
</comment>
<dbReference type="Pfam" id="PF02896">
    <property type="entry name" value="PEP-utilizers_C"/>
    <property type="match status" value="1"/>
</dbReference>
<sequence>MSAVQQSIAWFETLGRHDVPRVGGKNASLGEMVQALAAGGIRVPQGFATTADAYWNYVTANNLKERMTSFLAEWESGKATLAETGLAIRNIFLKGDWPAEIEVAIREAYRTLSKRAGMDEVEVAVRSSATAEDLPDASFAGQQETFLNIKGETALIDACRRCYASLFTDRAISYRKTKGFDHMKVALSIGVQQMVRSDIGGSGVMFSIDTETGFDKVVLINAAWGLGENVVQGTVDPDEYQVFKPLLDHKALSPIIEKKKGAKAIKMIYAVGDKPTRNVPTSKAERAAWVLSDPEIVELARWAATIEAHYGCPMDMEWARDGKTGDMYIVQARPETVQARRDVGIFKSYTVQNKGKVLTKGLSIGDAIASGQVCLIETARDIDKFVDGSILVTQTTDPDWVPIMKRAAAIVTDHGGRTSHAAIVSRELGLPAVVGTGNATEILHTGQDVTISCAEGDEGFIYEGIAEFSVEELDVNDLPETTTKVMLNLANPGSAFRWWRLPADGIGLARMEFVVSNAIRVHPMALVHFDRLKDEAAKAEIATLTAGYDSKPDYFVDKLARGLGRLAAAVYPKPVIIRMSDFKTNEYAGLVGGAEFEPAEENPMIGFRGASRYYSPRYREGFALECQAIKRLRDEMGFTNVVVMIPFCRSVGEADKVLSVMAENGLKRGENGLQVYVMCEIPSNVILAAKFADRFDGFSIGSNDLTQLTLGVDRDSGELADLFDEQDEAVKWMIEKVISEANKAGAKIGLCGQAPSDHPEFAEFLVECGIDSMSVSPDSFIAVKQIVAAAEKAKAGRG</sequence>
<evidence type="ECO:0000256" key="2">
    <source>
        <dbReference type="ARBA" id="ARBA00002988"/>
    </source>
</evidence>
<dbReference type="InterPro" id="IPR015813">
    <property type="entry name" value="Pyrv/PenolPyrv_kinase-like_dom"/>
</dbReference>
<dbReference type="SUPFAM" id="SSF52009">
    <property type="entry name" value="Phosphohistidine domain"/>
    <property type="match status" value="1"/>
</dbReference>
<comment type="cofactor">
    <cofactor evidence="1 15">
        <name>Mg(2+)</name>
        <dbReference type="ChEBI" id="CHEBI:18420"/>
    </cofactor>
</comment>
<keyword evidence="11 15" id="KW-0067">ATP-binding</keyword>
<dbReference type="InterPro" id="IPR040442">
    <property type="entry name" value="Pyrv_kinase-like_dom_sf"/>
</dbReference>
<evidence type="ECO:0000256" key="12">
    <source>
        <dbReference type="ARBA" id="ARBA00022842"/>
    </source>
</evidence>
<evidence type="ECO:0000256" key="9">
    <source>
        <dbReference type="ARBA" id="ARBA00022741"/>
    </source>
</evidence>
<evidence type="ECO:0000256" key="4">
    <source>
        <dbReference type="ARBA" id="ARBA00007837"/>
    </source>
</evidence>
<evidence type="ECO:0000259" key="17">
    <source>
        <dbReference type="Pfam" id="PF01326"/>
    </source>
</evidence>
<dbReference type="InterPro" id="IPR018274">
    <property type="entry name" value="PEP_util_AS"/>
</dbReference>
<evidence type="ECO:0000256" key="11">
    <source>
        <dbReference type="ARBA" id="ARBA00022840"/>
    </source>
</evidence>
<keyword evidence="12 15" id="KW-0460">Magnesium</keyword>
<dbReference type="GO" id="GO:0008986">
    <property type="term" value="F:pyruvate, water dikinase activity"/>
    <property type="evidence" value="ECO:0007669"/>
    <property type="project" value="UniProtKB-EC"/>
</dbReference>
<comment type="pathway">
    <text evidence="3 15">Carbohydrate biosynthesis; gluconeogenesis.</text>
</comment>
<dbReference type="InterPro" id="IPR000121">
    <property type="entry name" value="PEP_util_C"/>
</dbReference>
<comment type="function">
    <text evidence="2 15">Catalyzes the phosphorylation of pyruvate to phosphoenolpyruvate.</text>
</comment>
<dbReference type="PANTHER" id="PTHR43030">
    <property type="entry name" value="PHOSPHOENOLPYRUVATE SYNTHASE"/>
    <property type="match status" value="1"/>
</dbReference>
<dbReference type="InterPro" id="IPR013815">
    <property type="entry name" value="ATP_grasp_subdomain_1"/>
</dbReference>
<dbReference type="InterPro" id="IPR008279">
    <property type="entry name" value="PEP-util_enz_mobile_dom"/>
</dbReference>
<evidence type="ECO:0000256" key="3">
    <source>
        <dbReference type="ARBA" id="ARBA00004742"/>
    </source>
</evidence>
<keyword evidence="9 15" id="KW-0547">Nucleotide-binding</keyword>
<dbReference type="FunFam" id="3.30.470.20:FF:000017">
    <property type="entry name" value="Phosphoenolpyruvate synthase"/>
    <property type="match status" value="1"/>
</dbReference>
<dbReference type="PROSITE" id="PS00370">
    <property type="entry name" value="PEP_ENZYMES_PHOS_SITE"/>
    <property type="match status" value="1"/>
</dbReference>
<dbReference type="GO" id="GO:0005524">
    <property type="term" value="F:ATP binding"/>
    <property type="evidence" value="ECO:0007669"/>
    <property type="project" value="UniProtKB-KW"/>
</dbReference>
<evidence type="ECO:0000313" key="20">
    <source>
        <dbReference type="Proteomes" id="UP000254764"/>
    </source>
</evidence>
<dbReference type="Pfam" id="PF01326">
    <property type="entry name" value="PPDK_N"/>
    <property type="match status" value="1"/>
</dbReference>
<dbReference type="GO" id="GO:0046872">
    <property type="term" value="F:metal ion binding"/>
    <property type="evidence" value="ECO:0007669"/>
    <property type="project" value="UniProtKB-KW"/>
</dbReference>
<dbReference type="PANTHER" id="PTHR43030:SF1">
    <property type="entry name" value="PHOSPHOENOLPYRUVATE SYNTHASE"/>
    <property type="match status" value="1"/>
</dbReference>
<dbReference type="Gene3D" id="3.30.470.20">
    <property type="entry name" value="ATP-grasp fold, B domain"/>
    <property type="match status" value="1"/>
</dbReference>
<keyword evidence="7 15" id="KW-0808">Transferase</keyword>
<evidence type="ECO:0000259" key="18">
    <source>
        <dbReference type="Pfam" id="PF02896"/>
    </source>
</evidence>
<keyword evidence="20" id="KW-1185">Reference proteome</keyword>
<dbReference type="EMBL" id="UEYP01000014">
    <property type="protein sequence ID" value="SSC64815.1"/>
    <property type="molecule type" value="Genomic_DNA"/>
</dbReference>
<dbReference type="SUPFAM" id="SSF56059">
    <property type="entry name" value="Glutathione synthetase ATP-binding domain-like"/>
    <property type="match status" value="1"/>
</dbReference>
<feature type="domain" description="Pyruvate phosphate dikinase AMP/ATP-binding" evidence="17">
    <location>
        <begin position="20"/>
        <end position="342"/>
    </location>
</feature>
<organism evidence="19 20">
    <name type="scientific">Ciceribacter selenitireducens ATCC BAA-1503</name>
    <dbReference type="NCBI Taxonomy" id="1336235"/>
    <lineage>
        <taxon>Bacteria</taxon>
        <taxon>Pseudomonadati</taxon>
        <taxon>Pseudomonadota</taxon>
        <taxon>Alphaproteobacteria</taxon>
        <taxon>Hyphomicrobiales</taxon>
        <taxon>Rhizobiaceae</taxon>
        <taxon>Ciceribacter</taxon>
    </lineage>
</organism>
<dbReference type="Gene3D" id="3.50.30.10">
    <property type="entry name" value="Phosphohistidine domain"/>
    <property type="match status" value="1"/>
</dbReference>
<evidence type="ECO:0000256" key="10">
    <source>
        <dbReference type="ARBA" id="ARBA00022777"/>
    </source>
</evidence>
<feature type="domain" description="PEP-utilising enzyme C-terminal" evidence="18">
    <location>
        <begin position="480"/>
        <end position="790"/>
    </location>
</feature>
<evidence type="ECO:0000256" key="15">
    <source>
        <dbReference type="PIRNR" id="PIRNR000854"/>
    </source>
</evidence>
<proteinExistence type="inferred from homology"/>
<dbReference type="Gene3D" id="3.30.1490.20">
    <property type="entry name" value="ATP-grasp fold, A domain"/>
    <property type="match status" value="1"/>
</dbReference>
<dbReference type="Proteomes" id="UP000254764">
    <property type="component" value="Unassembled WGS sequence"/>
</dbReference>
<dbReference type="InterPro" id="IPR006319">
    <property type="entry name" value="PEP_synth"/>
</dbReference>
<evidence type="ECO:0000256" key="13">
    <source>
        <dbReference type="ARBA" id="ARBA00033470"/>
    </source>
</evidence>
<dbReference type="OrthoDB" id="9765468at2"/>
<dbReference type="FunFam" id="3.30.1490.20:FF:000010">
    <property type="entry name" value="Phosphoenolpyruvate synthase"/>
    <property type="match status" value="1"/>
</dbReference>
<accession>A0A376AAJ3</accession>
<dbReference type="Pfam" id="PF00391">
    <property type="entry name" value="PEP-utilizers"/>
    <property type="match status" value="1"/>
</dbReference>
<evidence type="ECO:0000259" key="16">
    <source>
        <dbReference type="Pfam" id="PF00391"/>
    </source>
</evidence>
<dbReference type="Gene3D" id="3.20.20.60">
    <property type="entry name" value="Phosphoenolpyruvate-binding domains"/>
    <property type="match status" value="1"/>
</dbReference>
<evidence type="ECO:0000256" key="7">
    <source>
        <dbReference type="ARBA" id="ARBA00022679"/>
    </source>
</evidence>
<dbReference type="EC" id="2.7.9.2" evidence="5 15"/>
<dbReference type="InterPro" id="IPR023151">
    <property type="entry name" value="PEP_util_CS"/>
</dbReference>
<feature type="domain" description="PEP-utilising enzyme mobile" evidence="16">
    <location>
        <begin position="387"/>
        <end position="456"/>
    </location>
</feature>
<dbReference type="UniPathway" id="UPA00138"/>
<gene>
    <name evidence="19" type="ORF">RHIZ70_523</name>
</gene>
<evidence type="ECO:0000256" key="8">
    <source>
        <dbReference type="ARBA" id="ARBA00022723"/>
    </source>
</evidence>